<feature type="domain" description="Lipopolysaccharide assembly protein A" evidence="6">
    <location>
        <begin position="22"/>
        <end position="79"/>
    </location>
</feature>
<evidence type="ECO:0000256" key="1">
    <source>
        <dbReference type="ARBA" id="ARBA00022475"/>
    </source>
</evidence>
<keyword evidence="2 5" id="KW-0812">Transmembrane</keyword>
<dbReference type="EMBL" id="RCCI01000005">
    <property type="protein sequence ID" value="RLJ64788.1"/>
    <property type="molecule type" value="Genomic_DNA"/>
</dbReference>
<keyword evidence="3 5" id="KW-1133">Transmembrane helix</keyword>
<accession>A0A497XF22</accession>
<sequence>MRTLVWLLRAVIFILLFGLAIKNGGSVELRFFLNQSWQAPLSLVLLLAFTAGVVIGLAAVLGVWARQRRELARLRAQLDAGPREPT</sequence>
<dbReference type="RefSeq" id="WP_121241102.1">
    <property type="nucleotide sequence ID" value="NZ_BHVV01000006.1"/>
</dbReference>
<dbReference type="InterPro" id="IPR010445">
    <property type="entry name" value="LapA_dom"/>
</dbReference>
<dbReference type="OrthoDB" id="7066519at2"/>
<reference evidence="7 8" key="1">
    <citation type="submission" date="2018-10" db="EMBL/GenBank/DDBJ databases">
        <title>Genomic Encyclopedia of Type Strains, Phase IV (KMG-IV): sequencing the most valuable type-strain genomes for metagenomic binning, comparative biology and taxonomic classification.</title>
        <authorList>
            <person name="Goeker M."/>
        </authorList>
    </citation>
    <scope>NUCLEOTIDE SEQUENCE [LARGE SCALE GENOMIC DNA]</scope>
    <source>
        <strain evidence="7 8">DSM 26916</strain>
    </source>
</reference>
<gene>
    <name evidence="7" type="ORF">DFR35_1436</name>
</gene>
<proteinExistence type="predicted"/>
<evidence type="ECO:0000256" key="4">
    <source>
        <dbReference type="ARBA" id="ARBA00023136"/>
    </source>
</evidence>
<evidence type="ECO:0000256" key="3">
    <source>
        <dbReference type="ARBA" id="ARBA00022989"/>
    </source>
</evidence>
<feature type="transmembrane region" description="Helical" evidence="5">
    <location>
        <begin position="44"/>
        <end position="65"/>
    </location>
</feature>
<comment type="caution">
    <text evidence="7">The sequence shown here is derived from an EMBL/GenBank/DDBJ whole genome shotgun (WGS) entry which is preliminary data.</text>
</comment>
<evidence type="ECO:0000313" key="7">
    <source>
        <dbReference type="EMBL" id="RLJ64788.1"/>
    </source>
</evidence>
<evidence type="ECO:0000256" key="5">
    <source>
        <dbReference type="SAM" id="Phobius"/>
    </source>
</evidence>
<dbReference type="AlphaFoldDB" id="A0A497XF22"/>
<dbReference type="Proteomes" id="UP000268908">
    <property type="component" value="Unassembled WGS sequence"/>
</dbReference>
<keyword evidence="4 5" id="KW-0472">Membrane</keyword>
<dbReference type="GO" id="GO:0005886">
    <property type="term" value="C:plasma membrane"/>
    <property type="evidence" value="ECO:0007669"/>
    <property type="project" value="InterPro"/>
</dbReference>
<evidence type="ECO:0000256" key="2">
    <source>
        <dbReference type="ARBA" id="ARBA00022692"/>
    </source>
</evidence>
<keyword evidence="8" id="KW-1185">Reference proteome</keyword>
<keyword evidence="1" id="KW-1003">Cell membrane</keyword>
<organism evidence="7 8">
    <name type="scientific">Sulfurisoma sediminicola</name>
    <dbReference type="NCBI Taxonomy" id="1381557"/>
    <lineage>
        <taxon>Bacteria</taxon>
        <taxon>Pseudomonadati</taxon>
        <taxon>Pseudomonadota</taxon>
        <taxon>Betaproteobacteria</taxon>
        <taxon>Nitrosomonadales</taxon>
        <taxon>Sterolibacteriaceae</taxon>
        <taxon>Sulfurisoma</taxon>
    </lineage>
</organism>
<name>A0A497XF22_9PROT</name>
<evidence type="ECO:0000313" key="8">
    <source>
        <dbReference type="Proteomes" id="UP000268908"/>
    </source>
</evidence>
<dbReference type="Pfam" id="PF06305">
    <property type="entry name" value="LapA_dom"/>
    <property type="match status" value="1"/>
</dbReference>
<evidence type="ECO:0000259" key="6">
    <source>
        <dbReference type="Pfam" id="PF06305"/>
    </source>
</evidence>
<protein>
    <submittedName>
        <fullName evidence="7">Putative integral membrane protein</fullName>
    </submittedName>
</protein>